<dbReference type="AlphaFoldDB" id="A0A1T4MYN6"/>
<name>A0A1T4MYN6_9FIRM</name>
<dbReference type="Pfam" id="PF02699">
    <property type="entry name" value="YajC"/>
    <property type="match status" value="1"/>
</dbReference>
<dbReference type="PANTHER" id="PTHR33909:SF1">
    <property type="entry name" value="SEC TRANSLOCON ACCESSORY COMPLEX SUBUNIT YAJC"/>
    <property type="match status" value="1"/>
</dbReference>
<dbReference type="RefSeq" id="WP_078810111.1">
    <property type="nucleotide sequence ID" value="NZ_FUWM01000012.1"/>
</dbReference>
<evidence type="ECO:0000313" key="12">
    <source>
        <dbReference type="Proteomes" id="UP000190625"/>
    </source>
</evidence>
<feature type="transmembrane region" description="Helical" evidence="10">
    <location>
        <begin position="6"/>
        <end position="22"/>
    </location>
</feature>
<evidence type="ECO:0000256" key="10">
    <source>
        <dbReference type="SAM" id="Phobius"/>
    </source>
</evidence>
<keyword evidence="4" id="KW-1003">Cell membrane</keyword>
<dbReference type="SMART" id="SM01323">
    <property type="entry name" value="YajC"/>
    <property type="match status" value="1"/>
</dbReference>
<dbReference type="EMBL" id="FUWM01000012">
    <property type="protein sequence ID" value="SJZ72179.1"/>
    <property type="molecule type" value="Genomic_DNA"/>
</dbReference>
<dbReference type="InterPro" id="IPR003849">
    <property type="entry name" value="Preprotein_translocase_YajC"/>
</dbReference>
<dbReference type="PRINTS" id="PR01853">
    <property type="entry name" value="YAJCTRNLCASE"/>
</dbReference>
<keyword evidence="3" id="KW-0813">Transport</keyword>
<comment type="subcellular location">
    <subcellularLocation>
        <location evidence="1">Cell membrane</location>
        <topology evidence="1">Single-pass membrane protein</topology>
    </subcellularLocation>
</comment>
<keyword evidence="5 10" id="KW-0812">Transmembrane</keyword>
<evidence type="ECO:0000313" key="11">
    <source>
        <dbReference type="EMBL" id="SJZ72179.1"/>
    </source>
</evidence>
<keyword evidence="12" id="KW-1185">Reference proteome</keyword>
<sequence length="89" mass="10222">MKYVINFLPWVAIFGVFWFMFIRPQKKKQQEHQDMINDLQTGDEIITISGIYGTITKITDEGFNLKIASDVEIKVVKSAIGRLADEVND</sequence>
<dbReference type="OrthoDB" id="9800132at2"/>
<evidence type="ECO:0000256" key="8">
    <source>
        <dbReference type="ARBA" id="ARBA00023010"/>
    </source>
</evidence>
<protein>
    <submittedName>
        <fullName evidence="11">Preprotein translocase subunit YajC</fullName>
    </submittedName>
</protein>
<dbReference type="PANTHER" id="PTHR33909">
    <property type="entry name" value="SEC TRANSLOCON ACCESSORY COMPLEX SUBUNIT YAJC"/>
    <property type="match status" value="1"/>
</dbReference>
<evidence type="ECO:0000256" key="3">
    <source>
        <dbReference type="ARBA" id="ARBA00022448"/>
    </source>
</evidence>
<evidence type="ECO:0000256" key="4">
    <source>
        <dbReference type="ARBA" id="ARBA00022475"/>
    </source>
</evidence>
<reference evidence="12" key="1">
    <citation type="submission" date="2017-02" db="EMBL/GenBank/DDBJ databases">
        <authorList>
            <person name="Varghese N."/>
            <person name="Submissions S."/>
        </authorList>
    </citation>
    <scope>NUCLEOTIDE SEQUENCE [LARGE SCALE GENOMIC DNA]</scope>
    <source>
        <strain evidence="12">ATCC BAA-73</strain>
    </source>
</reference>
<dbReference type="STRING" id="142842.SAMN02745118_01649"/>
<evidence type="ECO:0000256" key="9">
    <source>
        <dbReference type="ARBA" id="ARBA00023136"/>
    </source>
</evidence>
<dbReference type="GO" id="GO:0015031">
    <property type="term" value="P:protein transport"/>
    <property type="evidence" value="ECO:0007669"/>
    <property type="project" value="UniProtKB-KW"/>
</dbReference>
<gene>
    <name evidence="11" type="ORF">SAMN02745118_01649</name>
</gene>
<dbReference type="GO" id="GO:0005886">
    <property type="term" value="C:plasma membrane"/>
    <property type="evidence" value="ECO:0007669"/>
    <property type="project" value="UniProtKB-SubCell"/>
</dbReference>
<evidence type="ECO:0000256" key="1">
    <source>
        <dbReference type="ARBA" id="ARBA00004162"/>
    </source>
</evidence>
<keyword evidence="7 10" id="KW-1133">Transmembrane helix</keyword>
<evidence type="ECO:0000256" key="6">
    <source>
        <dbReference type="ARBA" id="ARBA00022927"/>
    </source>
</evidence>
<proteinExistence type="inferred from homology"/>
<keyword evidence="9 10" id="KW-0472">Membrane</keyword>
<evidence type="ECO:0000256" key="5">
    <source>
        <dbReference type="ARBA" id="ARBA00022692"/>
    </source>
</evidence>
<accession>A0A1T4MYN6</accession>
<comment type="similarity">
    <text evidence="2">Belongs to the YajC family.</text>
</comment>
<dbReference type="NCBIfam" id="TIGR00739">
    <property type="entry name" value="yajC"/>
    <property type="match status" value="1"/>
</dbReference>
<keyword evidence="6" id="KW-0653">Protein transport</keyword>
<organism evidence="11 12">
    <name type="scientific">Selenihalanaerobacter shriftii</name>
    <dbReference type="NCBI Taxonomy" id="142842"/>
    <lineage>
        <taxon>Bacteria</taxon>
        <taxon>Bacillati</taxon>
        <taxon>Bacillota</taxon>
        <taxon>Clostridia</taxon>
        <taxon>Halanaerobiales</taxon>
        <taxon>Halobacteroidaceae</taxon>
        <taxon>Selenihalanaerobacter</taxon>
    </lineage>
</organism>
<evidence type="ECO:0000256" key="7">
    <source>
        <dbReference type="ARBA" id="ARBA00022989"/>
    </source>
</evidence>
<keyword evidence="8" id="KW-0811">Translocation</keyword>
<dbReference type="Proteomes" id="UP000190625">
    <property type="component" value="Unassembled WGS sequence"/>
</dbReference>
<evidence type="ECO:0000256" key="2">
    <source>
        <dbReference type="ARBA" id="ARBA00006742"/>
    </source>
</evidence>